<keyword evidence="1" id="KW-1133">Transmembrane helix</keyword>
<dbReference type="Proteomes" id="UP000299367">
    <property type="component" value="Unassembled WGS sequence"/>
</dbReference>
<comment type="caution">
    <text evidence="2">The sequence shown here is derived from an EMBL/GenBank/DDBJ whole genome shotgun (WGS) entry which is preliminary data.</text>
</comment>
<dbReference type="AlphaFoldDB" id="A0A480A7J2"/>
<evidence type="ECO:0000313" key="2">
    <source>
        <dbReference type="EMBL" id="GCL40492.1"/>
    </source>
</evidence>
<feature type="transmembrane region" description="Helical" evidence="1">
    <location>
        <begin position="121"/>
        <end position="142"/>
    </location>
</feature>
<gene>
    <name evidence="2" type="ORF">NIES80_01790</name>
</gene>
<dbReference type="RefSeq" id="WP_137906342.1">
    <property type="nucleotide sequence ID" value="NZ_BJCF01000001.1"/>
</dbReference>
<evidence type="ECO:0000256" key="1">
    <source>
        <dbReference type="SAM" id="Phobius"/>
    </source>
</evidence>
<evidence type="ECO:0000313" key="3">
    <source>
        <dbReference type="Proteomes" id="UP000299367"/>
    </source>
</evidence>
<keyword evidence="1" id="KW-0472">Membrane</keyword>
<reference evidence="3" key="1">
    <citation type="submission" date="2019-02" db="EMBL/GenBank/DDBJ databases">
        <title>Draft genome sequence of Dolichospermum planctonicum NIES-80.</title>
        <authorList>
            <person name="Yamaguchi H."/>
            <person name="Suzuki S."/>
            <person name="Kawachi M."/>
        </authorList>
    </citation>
    <scope>NUCLEOTIDE SEQUENCE [LARGE SCALE GENOMIC DNA]</scope>
    <source>
        <strain evidence="3">NIES-80</strain>
    </source>
</reference>
<dbReference type="EMBL" id="BJCF01000001">
    <property type="protein sequence ID" value="GCL40492.1"/>
    <property type="molecule type" value="Genomic_DNA"/>
</dbReference>
<keyword evidence="1" id="KW-0812">Transmembrane</keyword>
<dbReference type="OrthoDB" id="9979305at2"/>
<feature type="transmembrane region" description="Helical" evidence="1">
    <location>
        <begin position="6"/>
        <end position="25"/>
    </location>
</feature>
<organism evidence="2 3">
    <name type="scientific">Dolichospermum planctonicum</name>
    <dbReference type="NCBI Taxonomy" id="136072"/>
    <lineage>
        <taxon>Bacteria</taxon>
        <taxon>Bacillati</taxon>
        <taxon>Cyanobacteriota</taxon>
        <taxon>Cyanophyceae</taxon>
        <taxon>Nostocales</taxon>
        <taxon>Aphanizomenonaceae</taxon>
        <taxon>Dolichospermum</taxon>
    </lineage>
</organism>
<proteinExistence type="predicted"/>
<accession>A0A480A7J2</accession>
<sequence>MLQHVRHILIWAIAQFFCMMRNTLIEISSRKFHRKETPFFDEKLTFIYGLIPFNKVENCFEIIVFLFSKIMPWIQFLKAESHPDFIQEFNQIKQICKGSGVIYEIYPYNQKLNKLAAIETFLIGFFWGICIGIFASFSIYLITLKSLWFFVVIASITLTFLVSVIVSFIVCGIFAHTRFSFLEYLSKNTCYLITKTKVYHIFRSWDYFGKVIEVPEVQIFEIKGLWQPSFRIPESYKYCKTNAAIVKFYINDVNYIEKIKQLENLAIQGHNNYQNRSFPFKIQKFPNDFGCETAPFYIYLVESYVEVSDSLNNWSEQLRRKR</sequence>
<feature type="transmembrane region" description="Helical" evidence="1">
    <location>
        <begin position="148"/>
        <end position="175"/>
    </location>
</feature>
<protein>
    <submittedName>
        <fullName evidence="2">Uncharacterized protein</fullName>
    </submittedName>
</protein>
<name>A0A480A7J2_9CYAN</name>